<proteinExistence type="predicted"/>
<dbReference type="GO" id="GO:0006203">
    <property type="term" value="P:dGTP catabolic process"/>
    <property type="evidence" value="ECO:0007669"/>
    <property type="project" value="TreeGrafter"/>
</dbReference>
<dbReference type="InterPro" id="IPR035013">
    <property type="entry name" value="YabN_N"/>
</dbReference>
<dbReference type="InterPro" id="IPR000878">
    <property type="entry name" value="4pyrrol_Mease"/>
</dbReference>
<protein>
    <submittedName>
        <fullName evidence="3">Possible tetrapyrrole methyltransferase domain / Nucleoside triphosphate pyrophosphohydrolase MazG</fullName>
        <ecNumber evidence="3">3.6.1.8</ecNumber>
    </submittedName>
</protein>
<dbReference type="GO" id="GO:0047693">
    <property type="term" value="F:ATP diphosphatase activity"/>
    <property type="evidence" value="ECO:0007669"/>
    <property type="project" value="UniProtKB-EC"/>
</dbReference>
<dbReference type="Gene3D" id="3.40.1010.10">
    <property type="entry name" value="Cobalt-precorrin-4 Transmethylase, Domain 1"/>
    <property type="match status" value="1"/>
</dbReference>
<dbReference type="GO" id="GO:0046076">
    <property type="term" value="P:dTTP catabolic process"/>
    <property type="evidence" value="ECO:0007669"/>
    <property type="project" value="TreeGrafter"/>
</dbReference>
<dbReference type="AlphaFoldDB" id="A0A1R4ICA9"/>
<keyword evidence="3" id="KW-0378">Hydrolase</keyword>
<name>A0A1R4ICA9_9LACT</name>
<gene>
    <name evidence="3" type="ORF">FM115_00250</name>
</gene>
<dbReference type="InterPro" id="IPR014777">
    <property type="entry name" value="4pyrrole_Mease_sub1"/>
</dbReference>
<dbReference type="GO" id="GO:0046061">
    <property type="term" value="P:dATP catabolic process"/>
    <property type="evidence" value="ECO:0007669"/>
    <property type="project" value="TreeGrafter"/>
</dbReference>
<dbReference type="PANTHER" id="PTHR30522">
    <property type="entry name" value="NUCLEOSIDE TRIPHOSPHATE PYROPHOSPHOHYDROLASE"/>
    <property type="match status" value="1"/>
</dbReference>
<dbReference type="EC" id="3.6.1.8" evidence="3"/>
<dbReference type="EMBL" id="FUKW01000005">
    <property type="protein sequence ID" value="SJN16923.1"/>
    <property type="molecule type" value="Genomic_DNA"/>
</dbReference>
<evidence type="ECO:0000313" key="3">
    <source>
        <dbReference type="EMBL" id="SJN16923.1"/>
    </source>
</evidence>
<evidence type="ECO:0000313" key="4">
    <source>
        <dbReference type="Proteomes" id="UP000195611"/>
    </source>
</evidence>
<dbReference type="Gene3D" id="1.10.287.1080">
    <property type="entry name" value="MazG-like"/>
    <property type="match status" value="1"/>
</dbReference>
<dbReference type="CDD" id="cd11723">
    <property type="entry name" value="YabN_N_like"/>
    <property type="match status" value="1"/>
</dbReference>
<keyword evidence="3" id="KW-0808">Transferase</keyword>
<keyword evidence="3" id="KW-0489">Methyltransferase</keyword>
<dbReference type="CDD" id="cd11528">
    <property type="entry name" value="NTP-PPase_MazG_Nterm"/>
    <property type="match status" value="1"/>
</dbReference>
<dbReference type="InterPro" id="IPR011551">
    <property type="entry name" value="NTP_PyrPHydrolase_MazG"/>
</dbReference>
<dbReference type="InterPro" id="IPR035996">
    <property type="entry name" value="4pyrrol_Methylase_sf"/>
</dbReference>
<feature type="domain" description="Tetrapyrrole methylase" evidence="1">
    <location>
        <begin position="4"/>
        <end position="201"/>
    </location>
</feature>
<accession>A0A1R4ICA9</accession>
<dbReference type="GO" id="GO:0032259">
    <property type="term" value="P:methylation"/>
    <property type="evidence" value="ECO:0007669"/>
    <property type="project" value="UniProtKB-KW"/>
</dbReference>
<dbReference type="GO" id="GO:0046047">
    <property type="term" value="P:TTP catabolic process"/>
    <property type="evidence" value="ECO:0007669"/>
    <property type="project" value="TreeGrafter"/>
</dbReference>
<dbReference type="GO" id="GO:0008168">
    <property type="term" value="F:methyltransferase activity"/>
    <property type="evidence" value="ECO:0007669"/>
    <property type="project" value="UniProtKB-KW"/>
</dbReference>
<dbReference type="PANTHER" id="PTHR30522:SF0">
    <property type="entry name" value="NUCLEOSIDE TRIPHOSPHATE PYROPHOSPHOHYDROLASE"/>
    <property type="match status" value="1"/>
</dbReference>
<dbReference type="SUPFAM" id="SSF53790">
    <property type="entry name" value="Tetrapyrrole methylase"/>
    <property type="match status" value="1"/>
</dbReference>
<reference evidence="3 4" key="1">
    <citation type="submission" date="2017-02" db="EMBL/GenBank/DDBJ databases">
        <authorList>
            <person name="Peterson S.W."/>
        </authorList>
    </citation>
    <scope>NUCLEOTIDE SEQUENCE [LARGE SCALE GENOMIC DNA]</scope>
    <source>
        <strain evidence="3 4">42ea</strain>
    </source>
</reference>
<dbReference type="FunFam" id="3.40.1010.10:FF:000008">
    <property type="entry name" value="Similar to nucleoside triphosphate pyrophosphohydrolase, MazG"/>
    <property type="match status" value="1"/>
</dbReference>
<dbReference type="Pfam" id="PF00590">
    <property type="entry name" value="TP_methylase"/>
    <property type="match status" value="1"/>
</dbReference>
<dbReference type="Proteomes" id="UP000195611">
    <property type="component" value="Unassembled WGS sequence"/>
</dbReference>
<feature type="domain" description="NTP pyrophosphohydrolase MazG-like" evidence="2">
    <location>
        <begin position="249"/>
        <end position="322"/>
    </location>
</feature>
<dbReference type="GO" id="GO:0046052">
    <property type="term" value="P:UTP catabolic process"/>
    <property type="evidence" value="ECO:0007669"/>
    <property type="project" value="TreeGrafter"/>
</dbReference>
<sequence length="349" mass="40528">MGKIKVIGLGASELEQLPLGVYRTIKQSDKLYVRTKEHPVVKELEEEGVEMTFFDNYYEKFSSFQQVYPAIVENLLKLSEKRDIVYAVPGHPMVAEKSVQLLLESGKKVEIIGGKSFIDDMFQAIKIDPVEGFQLLDAFDLSQDEIQIGQSLIIMQVFNQLMASEVKLTLMELYPDEHQVCIVDAAGSQYEEIKWIPLYELDHFDGIHNLRSVYIPPLKRDERVKSFELLQFYIDEITSENGDVWIREQTPESLLSYLKEEVDELIQAYEQEDVDNIIEELGDVLLQILYHTNLAEKTGQFTLEEVLEGINRKLRRRHPHVFDGVTANTVEEVNTIWQKIKQKEKEERR</sequence>
<dbReference type="RefSeq" id="WP_087056872.1">
    <property type="nucleotide sequence ID" value="NZ_FUKW01000005.1"/>
</dbReference>
<dbReference type="Pfam" id="PF03819">
    <property type="entry name" value="MazG"/>
    <property type="match status" value="1"/>
</dbReference>
<evidence type="ECO:0000259" key="1">
    <source>
        <dbReference type="Pfam" id="PF00590"/>
    </source>
</evidence>
<evidence type="ECO:0000259" key="2">
    <source>
        <dbReference type="Pfam" id="PF03819"/>
    </source>
</evidence>
<dbReference type="SUPFAM" id="SSF101386">
    <property type="entry name" value="all-alpha NTP pyrophosphatases"/>
    <property type="match status" value="1"/>
</dbReference>
<dbReference type="InterPro" id="IPR048015">
    <property type="entry name" value="NTP-PPase_MazG-like_N"/>
</dbReference>
<organism evidence="3 4">
    <name type="scientific">Marinilactibacillus psychrotolerans 42ea</name>
    <dbReference type="NCBI Taxonomy" id="1255609"/>
    <lineage>
        <taxon>Bacteria</taxon>
        <taxon>Bacillati</taxon>
        <taxon>Bacillota</taxon>
        <taxon>Bacilli</taxon>
        <taxon>Lactobacillales</taxon>
        <taxon>Carnobacteriaceae</taxon>
        <taxon>Marinilactibacillus</taxon>
    </lineage>
</organism>
<dbReference type="GO" id="GO:0046081">
    <property type="term" value="P:dUTP catabolic process"/>
    <property type="evidence" value="ECO:0007669"/>
    <property type="project" value="TreeGrafter"/>
</dbReference>
<dbReference type="InterPro" id="IPR004518">
    <property type="entry name" value="MazG-like_dom"/>
</dbReference>